<organism evidence="3 4">
    <name type="scientific">Maudiozyma humilis</name>
    <name type="common">Sour dough yeast</name>
    <name type="synonym">Kazachstania humilis</name>
    <dbReference type="NCBI Taxonomy" id="51915"/>
    <lineage>
        <taxon>Eukaryota</taxon>
        <taxon>Fungi</taxon>
        <taxon>Dikarya</taxon>
        <taxon>Ascomycota</taxon>
        <taxon>Saccharomycotina</taxon>
        <taxon>Saccharomycetes</taxon>
        <taxon>Saccharomycetales</taxon>
        <taxon>Saccharomycetaceae</taxon>
        <taxon>Maudiozyma</taxon>
    </lineage>
</organism>
<gene>
    <name evidence="3" type="ORF">DAKH74_012800</name>
</gene>
<feature type="compositionally biased region" description="Polar residues" evidence="1">
    <location>
        <begin position="149"/>
        <end position="171"/>
    </location>
</feature>
<feature type="region of interest" description="Disordered" evidence="1">
    <location>
        <begin position="113"/>
        <end position="193"/>
    </location>
</feature>
<evidence type="ECO:0008006" key="5">
    <source>
        <dbReference type="Google" id="ProtNLM"/>
    </source>
</evidence>
<protein>
    <recommendedName>
        <fullName evidence="5">Peroxin-14</fullName>
    </recommendedName>
</protein>
<dbReference type="AlphaFoldDB" id="A0AAV5RVW6"/>
<keyword evidence="2" id="KW-1133">Transmembrane helix</keyword>
<keyword evidence="2" id="KW-0812">Transmembrane</keyword>
<keyword evidence="4" id="KW-1185">Reference proteome</keyword>
<feature type="transmembrane region" description="Helical" evidence="2">
    <location>
        <begin position="89"/>
        <end position="108"/>
    </location>
</feature>
<feature type="compositionally biased region" description="Low complexity" evidence="1">
    <location>
        <begin position="128"/>
        <end position="137"/>
    </location>
</feature>
<feature type="region of interest" description="Disordered" evidence="1">
    <location>
        <begin position="223"/>
        <end position="251"/>
    </location>
</feature>
<evidence type="ECO:0000313" key="4">
    <source>
        <dbReference type="Proteomes" id="UP001377567"/>
    </source>
</evidence>
<evidence type="ECO:0000256" key="1">
    <source>
        <dbReference type="SAM" id="MobiDB-lite"/>
    </source>
</evidence>
<proteinExistence type="predicted"/>
<comment type="caution">
    <text evidence="3">The sequence shown here is derived from an EMBL/GenBank/DDBJ whole genome shotgun (WGS) entry which is preliminary data.</text>
</comment>
<dbReference type="Proteomes" id="UP001377567">
    <property type="component" value="Unassembled WGS sequence"/>
</dbReference>
<keyword evidence="2" id="KW-0472">Membrane</keyword>
<feature type="compositionally biased region" description="Acidic residues" evidence="1">
    <location>
        <begin position="267"/>
        <end position="292"/>
    </location>
</feature>
<feature type="compositionally biased region" description="Acidic residues" evidence="1">
    <location>
        <begin position="177"/>
        <end position="186"/>
    </location>
</feature>
<evidence type="ECO:0000256" key="2">
    <source>
        <dbReference type="SAM" id="Phobius"/>
    </source>
</evidence>
<sequence>MARPVMQTGGSLGVSYIIFRGVKHLVRDYVPEEWRSAEERQLDRVNGAVKKVAEAVQDKLPAISEEARQNSSLLRALYEAIQQAKLHEIALYILTVVVVVLLPPLMSLRNDKKKKELKKRWEKPEGPDSGAEESTGSTEGGDSHPNADQELSNPSQSEQNGETQQSANLSLTKDDNEVTEEVEQDDTVLHDSTVVEEVADEEEIEQEIAAPLIEETQDHSKIQEELNKLQEEKEQLHMSQENEPPVEVDPEVGFEEVDSVGARMEPEQVEEAEQIEEAEVSEQLEEAEESEPAEISQAPEQIEVSEDPVSLNEETDEESENVLPASHELESGPSEKEILESTDEAVLEKAAEQPREIPALLQQTGLSFDSQSSLNSQFLHAAETPSYIQFSPTKTSHLKVEINKKNAYSQPFEY</sequence>
<reference evidence="3 4" key="1">
    <citation type="journal article" date="2023" name="Elife">
        <title>Identification of key yeast species and microbe-microbe interactions impacting larval growth of Drosophila in the wild.</title>
        <authorList>
            <person name="Mure A."/>
            <person name="Sugiura Y."/>
            <person name="Maeda R."/>
            <person name="Honda K."/>
            <person name="Sakurai N."/>
            <person name="Takahashi Y."/>
            <person name="Watada M."/>
            <person name="Katoh T."/>
            <person name="Gotoh A."/>
            <person name="Gotoh Y."/>
            <person name="Taniguchi I."/>
            <person name="Nakamura K."/>
            <person name="Hayashi T."/>
            <person name="Katayama T."/>
            <person name="Uemura T."/>
            <person name="Hattori Y."/>
        </authorList>
    </citation>
    <scope>NUCLEOTIDE SEQUENCE [LARGE SCALE GENOMIC DNA]</scope>
    <source>
        <strain evidence="3 4">KH-74</strain>
    </source>
</reference>
<feature type="region of interest" description="Disordered" evidence="1">
    <location>
        <begin position="263"/>
        <end position="336"/>
    </location>
</feature>
<feature type="compositionally biased region" description="Basic and acidic residues" evidence="1">
    <location>
        <begin position="223"/>
        <end position="236"/>
    </location>
</feature>
<name>A0AAV5RVW6_MAUHU</name>
<dbReference type="EMBL" id="BTGD01000003">
    <property type="protein sequence ID" value="GMM54664.1"/>
    <property type="molecule type" value="Genomic_DNA"/>
</dbReference>
<accession>A0AAV5RVW6</accession>
<evidence type="ECO:0000313" key="3">
    <source>
        <dbReference type="EMBL" id="GMM54664.1"/>
    </source>
</evidence>
<feature type="compositionally biased region" description="Basic and acidic residues" evidence="1">
    <location>
        <begin position="327"/>
        <end position="336"/>
    </location>
</feature>